<name>A0A9D6QS35_9BACT</name>
<sequence length="374" mass="41705">MTRRTKLTSIALLIGLVVLGVFYYSLSTRAIDNIILGVPYFGTFSGTPLAYDVESTAAMILRYWGDKRLSFLDLKRTLPAETTRGNFTFTDFKRFFESQGYEAKIVTLQNQRGLRNFLNQSSSTPIIVSIMNGSPSLRPGGGYYGVIVGSLESQKQIIVHQTSLGSNYLIPSGRFFPHPVMGLVVTPSAQIRSLIVGPDHSKPYPARLSIMDDTDIKNTLAKWNEALSSENDTINIRGAKINPDITQRLLKKWMDVINSLGFQKLHPAARILANTSASMYLTALKQYKEAISQLENNVIPIDHDLNEPAEGWPRDPTMLKAFASPWRVLALAYFETGEKKKAQAALENAAKTGDSWVSLYLEKELVTSELVKYK</sequence>
<keyword evidence="1" id="KW-0812">Transmembrane</keyword>
<reference evidence="2" key="1">
    <citation type="submission" date="2020-07" db="EMBL/GenBank/DDBJ databases">
        <title>Huge and variable diversity of episymbiotic CPR bacteria and DPANN archaea in groundwater ecosystems.</title>
        <authorList>
            <person name="He C.Y."/>
            <person name="Keren R."/>
            <person name="Whittaker M."/>
            <person name="Farag I.F."/>
            <person name="Doudna J."/>
            <person name="Cate J.H.D."/>
            <person name="Banfield J.F."/>
        </authorList>
    </citation>
    <scope>NUCLEOTIDE SEQUENCE</scope>
    <source>
        <strain evidence="2">NC_groundwater_972_Pr1_S-0.2um_49_27</strain>
    </source>
</reference>
<keyword evidence="1" id="KW-1133">Transmembrane helix</keyword>
<organism evidence="2 3">
    <name type="scientific">Candidatus Sungiibacteriota bacterium</name>
    <dbReference type="NCBI Taxonomy" id="2750080"/>
    <lineage>
        <taxon>Bacteria</taxon>
        <taxon>Candidatus Sungiibacteriota</taxon>
    </lineage>
</organism>
<feature type="transmembrane region" description="Helical" evidence="1">
    <location>
        <begin position="7"/>
        <end position="26"/>
    </location>
</feature>
<dbReference type="Proteomes" id="UP000808388">
    <property type="component" value="Unassembled WGS sequence"/>
</dbReference>
<accession>A0A9D6QS35</accession>
<comment type="caution">
    <text evidence="2">The sequence shown here is derived from an EMBL/GenBank/DDBJ whole genome shotgun (WGS) entry which is preliminary data.</text>
</comment>
<keyword evidence="1" id="KW-0472">Membrane</keyword>
<protein>
    <submittedName>
        <fullName evidence="2">Uncharacterized protein</fullName>
    </submittedName>
</protein>
<dbReference type="AlphaFoldDB" id="A0A9D6QS35"/>
<evidence type="ECO:0000313" key="3">
    <source>
        <dbReference type="Proteomes" id="UP000808388"/>
    </source>
</evidence>
<dbReference type="EMBL" id="JACQCQ010000009">
    <property type="protein sequence ID" value="MBI3627639.1"/>
    <property type="molecule type" value="Genomic_DNA"/>
</dbReference>
<gene>
    <name evidence="2" type="ORF">HY220_02745</name>
</gene>
<evidence type="ECO:0000313" key="2">
    <source>
        <dbReference type="EMBL" id="MBI3627639.1"/>
    </source>
</evidence>
<proteinExistence type="predicted"/>
<dbReference type="Gene3D" id="3.90.70.10">
    <property type="entry name" value="Cysteine proteinases"/>
    <property type="match status" value="1"/>
</dbReference>
<evidence type="ECO:0000256" key="1">
    <source>
        <dbReference type="SAM" id="Phobius"/>
    </source>
</evidence>